<sequence length="209" mass="22919">MDFFFESMSAEEHDRLRALHEPLTQSVRRLIEASIRTGVDDDTVVAARRAIDAVSAMLEGRERDQTPRMRHADTGRPVVWANPVVGIRNAMAPPLMIEQDADGRCWSEFSLGAPYEGPPGWVHGGVCALVLDQILGEVASDGLTKPLFTGTITLKYLRGTPLGALRAEAWVDRVDGFKTYARGELRDAEGVTVEAEGVFIMPAWAREAG</sequence>
<dbReference type="Gene3D" id="3.10.129.10">
    <property type="entry name" value="Hotdog Thioesterase"/>
    <property type="match status" value="1"/>
</dbReference>
<comment type="catalytic activity">
    <reaction evidence="20">
        <text>hexadecanoyl-CoA + H2O = hexadecanoate + CoA + H(+)</text>
        <dbReference type="Rhea" id="RHEA:16645"/>
        <dbReference type="ChEBI" id="CHEBI:7896"/>
        <dbReference type="ChEBI" id="CHEBI:15377"/>
        <dbReference type="ChEBI" id="CHEBI:15378"/>
        <dbReference type="ChEBI" id="CHEBI:57287"/>
        <dbReference type="ChEBI" id="CHEBI:57379"/>
        <dbReference type="EC" id="3.1.2.2"/>
    </reaction>
    <physiologicalReaction direction="left-to-right" evidence="20">
        <dbReference type="Rhea" id="RHEA:16646"/>
    </physiologicalReaction>
</comment>
<protein>
    <recommendedName>
        <fullName evidence="17">Acyl-coenzyme A thioesterase THEM4</fullName>
        <ecNumber evidence="16">3.1.2.2</ecNumber>
    </recommendedName>
    <alternativeName>
        <fullName evidence="18">Thioesterase superfamily member 4</fullName>
    </alternativeName>
</protein>
<evidence type="ECO:0000256" key="3">
    <source>
        <dbReference type="ARBA" id="ARBA00004632"/>
    </source>
</evidence>
<evidence type="ECO:0000256" key="19">
    <source>
        <dbReference type="ARBA" id="ARBA00047588"/>
    </source>
</evidence>
<evidence type="ECO:0000256" key="20">
    <source>
        <dbReference type="ARBA" id="ARBA00047734"/>
    </source>
</evidence>
<keyword evidence="6" id="KW-0053">Apoptosis</keyword>
<organism evidence="25 26">
    <name type="scientific">[Mycobacterium] manitobense</name>
    <dbReference type="NCBI Taxonomy" id="190147"/>
    <lineage>
        <taxon>Bacteria</taxon>
        <taxon>Bacillati</taxon>
        <taxon>Actinomycetota</taxon>
        <taxon>Actinomycetes</taxon>
        <taxon>Mycobacteriales</taxon>
        <taxon>Mycobacteriaceae</taxon>
        <taxon>Mycolicibacterium</taxon>
    </lineage>
</organism>
<dbReference type="SUPFAM" id="SSF54637">
    <property type="entry name" value="Thioesterase/thiol ester dehydrase-isomerase"/>
    <property type="match status" value="1"/>
</dbReference>
<dbReference type="RefSeq" id="WP_264015281.1">
    <property type="nucleotide sequence ID" value="NZ_JACKSJ010000231.1"/>
</dbReference>
<evidence type="ECO:0000256" key="16">
    <source>
        <dbReference type="ARBA" id="ARBA00038848"/>
    </source>
</evidence>
<dbReference type="InterPro" id="IPR052365">
    <property type="entry name" value="THEM4/THEM5_acyl-CoA_thioest"/>
</dbReference>
<evidence type="ECO:0000256" key="15">
    <source>
        <dbReference type="ARBA" id="ARBA00038456"/>
    </source>
</evidence>
<comment type="caution">
    <text evidence="25">The sequence shown here is derived from an EMBL/GenBank/DDBJ whole genome shotgun (WGS) entry which is preliminary data.</text>
</comment>
<keyword evidence="5" id="KW-0963">Cytoplasm</keyword>
<dbReference type="Pfam" id="PF03061">
    <property type="entry name" value="4HBT"/>
    <property type="match status" value="1"/>
</dbReference>
<keyword evidence="11" id="KW-0472">Membrane</keyword>
<reference evidence="25" key="1">
    <citation type="submission" date="2020-07" db="EMBL/GenBank/DDBJ databases">
        <authorList>
            <person name="Pettersson B.M.F."/>
            <person name="Behra P.R.K."/>
            <person name="Ramesh M."/>
            <person name="Das S."/>
            <person name="Dasgupta S."/>
            <person name="Kirsebom L.A."/>
        </authorList>
    </citation>
    <scope>NUCLEOTIDE SEQUENCE</scope>
    <source>
        <strain evidence="25">DSM 44615</strain>
    </source>
</reference>
<dbReference type="Proteomes" id="UP001140293">
    <property type="component" value="Unassembled WGS sequence"/>
</dbReference>
<keyword evidence="12" id="KW-0966">Cell projection</keyword>
<evidence type="ECO:0000256" key="18">
    <source>
        <dbReference type="ARBA" id="ARBA00043210"/>
    </source>
</evidence>
<dbReference type="GO" id="GO:0016020">
    <property type="term" value="C:membrane"/>
    <property type="evidence" value="ECO:0007669"/>
    <property type="project" value="UniProtKB-SubCell"/>
</dbReference>
<evidence type="ECO:0000256" key="5">
    <source>
        <dbReference type="ARBA" id="ARBA00022490"/>
    </source>
</evidence>
<comment type="catalytic activity">
    <reaction evidence="14">
        <text>(9Z)-octadecenoyl-CoA + H2O = (9Z)-octadecenoate + CoA + H(+)</text>
        <dbReference type="Rhea" id="RHEA:40139"/>
        <dbReference type="ChEBI" id="CHEBI:15377"/>
        <dbReference type="ChEBI" id="CHEBI:15378"/>
        <dbReference type="ChEBI" id="CHEBI:30823"/>
        <dbReference type="ChEBI" id="CHEBI:57287"/>
        <dbReference type="ChEBI" id="CHEBI:57387"/>
    </reaction>
    <physiologicalReaction direction="left-to-right" evidence="14">
        <dbReference type="Rhea" id="RHEA:40140"/>
    </physiologicalReaction>
</comment>
<proteinExistence type="inferred from homology"/>
<evidence type="ECO:0000256" key="23">
    <source>
        <dbReference type="ARBA" id="ARBA00048180"/>
    </source>
</evidence>
<evidence type="ECO:0000256" key="22">
    <source>
        <dbReference type="ARBA" id="ARBA00048074"/>
    </source>
</evidence>
<comment type="catalytic activity">
    <reaction evidence="13">
        <text>(5Z,8Z,11Z,14Z)-eicosatetraenoyl-CoA + H2O = (5Z,8Z,11Z,14Z)-eicosatetraenoate + CoA + H(+)</text>
        <dbReference type="Rhea" id="RHEA:40151"/>
        <dbReference type="ChEBI" id="CHEBI:15377"/>
        <dbReference type="ChEBI" id="CHEBI:15378"/>
        <dbReference type="ChEBI" id="CHEBI:32395"/>
        <dbReference type="ChEBI" id="CHEBI:57287"/>
        <dbReference type="ChEBI" id="CHEBI:57368"/>
    </reaction>
    <physiologicalReaction direction="left-to-right" evidence="13">
        <dbReference type="Rhea" id="RHEA:40152"/>
    </physiologicalReaction>
</comment>
<evidence type="ECO:0000256" key="21">
    <source>
        <dbReference type="ARBA" id="ARBA00047969"/>
    </source>
</evidence>
<evidence type="ECO:0000256" key="8">
    <source>
        <dbReference type="ARBA" id="ARBA00022832"/>
    </source>
</evidence>
<keyword evidence="8" id="KW-0276">Fatty acid metabolism</keyword>
<keyword evidence="10" id="KW-0443">Lipid metabolism</keyword>
<gene>
    <name evidence="25" type="ORF">H7I41_24640</name>
</gene>
<comment type="subcellular location">
    <subcellularLocation>
        <location evidence="3">Cell projection</location>
        <location evidence="3">Ruffle membrane</location>
    </subcellularLocation>
    <subcellularLocation>
        <location evidence="2">Cytoplasm</location>
    </subcellularLocation>
    <subcellularLocation>
        <location evidence="1">Membrane</location>
        <topology evidence="1">Peripheral membrane protein</topology>
    </subcellularLocation>
</comment>
<accession>A0A9X3BQF8</accession>
<evidence type="ECO:0000259" key="24">
    <source>
        <dbReference type="Pfam" id="PF03061"/>
    </source>
</evidence>
<evidence type="ECO:0000256" key="4">
    <source>
        <dbReference type="ARBA" id="ARBA00022475"/>
    </source>
</evidence>
<evidence type="ECO:0000256" key="9">
    <source>
        <dbReference type="ARBA" id="ARBA00022946"/>
    </source>
</evidence>
<dbReference type="GO" id="GO:0016787">
    <property type="term" value="F:hydrolase activity"/>
    <property type="evidence" value="ECO:0007669"/>
    <property type="project" value="UniProtKB-KW"/>
</dbReference>
<dbReference type="EMBL" id="JACKSJ010000231">
    <property type="protein sequence ID" value="MCV7173115.1"/>
    <property type="molecule type" value="Genomic_DNA"/>
</dbReference>
<dbReference type="GO" id="GO:0006631">
    <property type="term" value="P:fatty acid metabolic process"/>
    <property type="evidence" value="ECO:0007669"/>
    <property type="project" value="UniProtKB-KW"/>
</dbReference>
<dbReference type="PANTHER" id="PTHR12418">
    <property type="entry name" value="ACYL-COENZYME A THIOESTERASE THEM4"/>
    <property type="match status" value="1"/>
</dbReference>
<dbReference type="EC" id="3.1.2.2" evidence="16"/>
<dbReference type="CDD" id="cd03443">
    <property type="entry name" value="PaaI_thioesterase"/>
    <property type="match status" value="1"/>
</dbReference>
<evidence type="ECO:0000256" key="17">
    <source>
        <dbReference type="ARBA" id="ARBA00040123"/>
    </source>
</evidence>
<evidence type="ECO:0000256" key="13">
    <source>
        <dbReference type="ARBA" id="ARBA00035852"/>
    </source>
</evidence>
<feature type="domain" description="Thioesterase" evidence="24">
    <location>
        <begin position="120"/>
        <end position="193"/>
    </location>
</feature>
<dbReference type="InterPro" id="IPR006683">
    <property type="entry name" value="Thioestr_dom"/>
</dbReference>
<comment type="similarity">
    <text evidence="15">Belongs to the THEM4/THEM5 thioesterase family.</text>
</comment>
<comment type="catalytic activity">
    <reaction evidence="21">
        <text>decanoyl-CoA + H2O = decanoate + CoA + H(+)</text>
        <dbReference type="Rhea" id="RHEA:40059"/>
        <dbReference type="ChEBI" id="CHEBI:15377"/>
        <dbReference type="ChEBI" id="CHEBI:15378"/>
        <dbReference type="ChEBI" id="CHEBI:27689"/>
        <dbReference type="ChEBI" id="CHEBI:57287"/>
        <dbReference type="ChEBI" id="CHEBI:61430"/>
    </reaction>
    <physiologicalReaction direction="left-to-right" evidence="21">
        <dbReference type="Rhea" id="RHEA:40060"/>
    </physiologicalReaction>
</comment>
<evidence type="ECO:0000256" key="2">
    <source>
        <dbReference type="ARBA" id="ARBA00004496"/>
    </source>
</evidence>
<comment type="catalytic activity">
    <reaction evidence="19">
        <text>octanoyl-CoA + H2O = octanoate + CoA + H(+)</text>
        <dbReference type="Rhea" id="RHEA:30143"/>
        <dbReference type="ChEBI" id="CHEBI:15377"/>
        <dbReference type="ChEBI" id="CHEBI:15378"/>
        <dbReference type="ChEBI" id="CHEBI:25646"/>
        <dbReference type="ChEBI" id="CHEBI:57287"/>
        <dbReference type="ChEBI" id="CHEBI:57386"/>
    </reaction>
    <physiologicalReaction direction="left-to-right" evidence="19">
        <dbReference type="Rhea" id="RHEA:30144"/>
    </physiologicalReaction>
</comment>
<dbReference type="InterPro" id="IPR029069">
    <property type="entry name" value="HotDog_dom_sf"/>
</dbReference>
<evidence type="ECO:0000256" key="12">
    <source>
        <dbReference type="ARBA" id="ARBA00023273"/>
    </source>
</evidence>
<evidence type="ECO:0000256" key="11">
    <source>
        <dbReference type="ARBA" id="ARBA00023136"/>
    </source>
</evidence>
<reference evidence="25" key="2">
    <citation type="journal article" date="2022" name="BMC Genomics">
        <title>Comparative genome analysis of mycobacteria focusing on tRNA and non-coding RNA.</title>
        <authorList>
            <person name="Behra P.R.K."/>
            <person name="Pettersson B.M.F."/>
            <person name="Ramesh M."/>
            <person name="Das S."/>
            <person name="Dasgupta S."/>
            <person name="Kirsebom L.A."/>
        </authorList>
    </citation>
    <scope>NUCLEOTIDE SEQUENCE</scope>
    <source>
        <strain evidence="25">DSM 44615</strain>
    </source>
</reference>
<evidence type="ECO:0000256" key="14">
    <source>
        <dbReference type="ARBA" id="ARBA00037002"/>
    </source>
</evidence>
<dbReference type="AlphaFoldDB" id="A0A9X3BQF8"/>
<evidence type="ECO:0000256" key="6">
    <source>
        <dbReference type="ARBA" id="ARBA00022703"/>
    </source>
</evidence>
<keyword evidence="26" id="KW-1185">Reference proteome</keyword>
<keyword evidence="9" id="KW-0809">Transit peptide</keyword>
<dbReference type="GO" id="GO:0005737">
    <property type="term" value="C:cytoplasm"/>
    <property type="evidence" value="ECO:0007669"/>
    <property type="project" value="UniProtKB-SubCell"/>
</dbReference>
<keyword evidence="7" id="KW-0378">Hydrolase</keyword>
<dbReference type="PANTHER" id="PTHR12418:SF19">
    <property type="entry name" value="ACYL-COENZYME A THIOESTERASE THEM4"/>
    <property type="match status" value="1"/>
</dbReference>
<evidence type="ECO:0000313" key="26">
    <source>
        <dbReference type="Proteomes" id="UP001140293"/>
    </source>
</evidence>
<comment type="catalytic activity">
    <reaction evidence="22">
        <text>dodecanoyl-CoA + H2O = dodecanoate + CoA + H(+)</text>
        <dbReference type="Rhea" id="RHEA:30135"/>
        <dbReference type="ChEBI" id="CHEBI:15377"/>
        <dbReference type="ChEBI" id="CHEBI:15378"/>
        <dbReference type="ChEBI" id="CHEBI:18262"/>
        <dbReference type="ChEBI" id="CHEBI:57287"/>
        <dbReference type="ChEBI" id="CHEBI:57375"/>
    </reaction>
    <physiologicalReaction direction="left-to-right" evidence="22">
        <dbReference type="Rhea" id="RHEA:30136"/>
    </physiologicalReaction>
</comment>
<comment type="catalytic activity">
    <reaction evidence="23">
        <text>tetradecanoyl-CoA + H2O = tetradecanoate + CoA + H(+)</text>
        <dbReference type="Rhea" id="RHEA:40119"/>
        <dbReference type="ChEBI" id="CHEBI:15377"/>
        <dbReference type="ChEBI" id="CHEBI:15378"/>
        <dbReference type="ChEBI" id="CHEBI:30807"/>
        <dbReference type="ChEBI" id="CHEBI:57287"/>
        <dbReference type="ChEBI" id="CHEBI:57385"/>
    </reaction>
    <physiologicalReaction direction="left-to-right" evidence="23">
        <dbReference type="Rhea" id="RHEA:40120"/>
    </physiologicalReaction>
</comment>
<name>A0A9X3BQF8_9MYCO</name>
<evidence type="ECO:0000256" key="10">
    <source>
        <dbReference type="ARBA" id="ARBA00023098"/>
    </source>
</evidence>
<keyword evidence="4" id="KW-1003">Cell membrane</keyword>
<evidence type="ECO:0000256" key="1">
    <source>
        <dbReference type="ARBA" id="ARBA00004170"/>
    </source>
</evidence>
<evidence type="ECO:0000256" key="7">
    <source>
        <dbReference type="ARBA" id="ARBA00022801"/>
    </source>
</evidence>
<evidence type="ECO:0000313" key="25">
    <source>
        <dbReference type="EMBL" id="MCV7173115.1"/>
    </source>
</evidence>